<protein>
    <submittedName>
        <fullName evidence="5">HPP family protein</fullName>
    </submittedName>
</protein>
<keyword evidence="3" id="KW-1133">Transmembrane helix</keyword>
<evidence type="ECO:0000256" key="2">
    <source>
        <dbReference type="SAM" id="MobiDB-lite"/>
    </source>
</evidence>
<dbReference type="Pfam" id="PF00571">
    <property type="entry name" value="CBS"/>
    <property type="match status" value="2"/>
</dbReference>
<comment type="caution">
    <text evidence="5">The sequence shown here is derived from an EMBL/GenBank/DDBJ whole genome shotgun (WGS) entry which is preliminary data.</text>
</comment>
<reference evidence="6" key="1">
    <citation type="journal article" date="2019" name="Int. J. Syst. Evol. Microbiol.">
        <title>The Global Catalogue of Microorganisms (GCM) 10K type strain sequencing project: providing services to taxonomists for standard genome sequencing and annotation.</title>
        <authorList>
            <consortium name="The Broad Institute Genomics Platform"/>
            <consortium name="The Broad Institute Genome Sequencing Center for Infectious Disease"/>
            <person name="Wu L."/>
            <person name="Ma J."/>
        </authorList>
    </citation>
    <scope>NUCLEOTIDE SEQUENCE [LARGE SCALE GENOMIC DNA]</scope>
    <source>
        <strain evidence="6">CGMCC 1.12371</strain>
    </source>
</reference>
<keyword evidence="1" id="KW-0129">CBS domain</keyword>
<dbReference type="SUPFAM" id="SSF54631">
    <property type="entry name" value="CBS-domain pair"/>
    <property type="match status" value="1"/>
</dbReference>
<dbReference type="PROSITE" id="PS51371">
    <property type="entry name" value="CBS"/>
    <property type="match status" value="2"/>
</dbReference>
<accession>A0ABW2QRX3</accession>
<dbReference type="EMBL" id="JBHTCA010000032">
    <property type="protein sequence ID" value="MFC7411437.1"/>
    <property type="molecule type" value="Genomic_DNA"/>
</dbReference>
<feature type="transmembrane region" description="Helical" evidence="3">
    <location>
        <begin position="79"/>
        <end position="99"/>
    </location>
</feature>
<evidence type="ECO:0000313" key="5">
    <source>
        <dbReference type="EMBL" id="MFC7411437.1"/>
    </source>
</evidence>
<dbReference type="Gene3D" id="3.10.580.10">
    <property type="entry name" value="CBS-domain"/>
    <property type="match status" value="1"/>
</dbReference>
<feature type="transmembrane region" description="Helical" evidence="3">
    <location>
        <begin position="53"/>
        <end position="72"/>
    </location>
</feature>
<evidence type="ECO:0000313" key="6">
    <source>
        <dbReference type="Proteomes" id="UP001596501"/>
    </source>
</evidence>
<evidence type="ECO:0000259" key="4">
    <source>
        <dbReference type="PROSITE" id="PS51371"/>
    </source>
</evidence>
<keyword evidence="3" id="KW-0472">Membrane</keyword>
<dbReference type="Pfam" id="PF04982">
    <property type="entry name" value="TM_HPP"/>
    <property type="match status" value="1"/>
</dbReference>
<evidence type="ECO:0000256" key="1">
    <source>
        <dbReference type="PROSITE-ProRule" id="PRU00703"/>
    </source>
</evidence>
<dbReference type="InterPro" id="IPR007065">
    <property type="entry name" value="HPP"/>
</dbReference>
<dbReference type="PANTHER" id="PTHR33741:SF5">
    <property type="entry name" value="TRANSMEMBRANE PROTEIN DDB_G0269096-RELATED"/>
    <property type="match status" value="1"/>
</dbReference>
<sequence>MRADQHPLAVWLRALWPVPLAAGRRELWLGGLGVGLGLLGTEWLGRHWLGGSHLWFIAPMGASAVLLFMLPASPLAQPWAALGGNLVSALIGLLAYHWWGDSGPVAALAGAVAVGAMAVLRCLHPPGGAVALTAVLGGADVHRLGLGFAFGPVLVNSACMVVLALLFHHLAGRRYPHHAAPAPHRTSDPLPTHRTGVQPTDLDAALASFGEVLDIDRDDLEEIMVRAQLHAQRRHWAGVLCEHIMSRDVVRIGPDDRVDEAWRRLASHKVKALPVTEANGRLVGIVSLHDFFIGQSAPVPPRPPLLSTARRVHEIMSRHVITARPHQSVADLVPGFSDGGLHHMPVVDGQDRVVGMVTQSDLVAALFKNRSPANGAA</sequence>
<feature type="domain" description="CBS" evidence="4">
    <location>
        <begin position="245"/>
        <end position="301"/>
    </location>
</feature>
<proteinExistence type="predicted"/>
<organism evidence="5 6">
    <name type="scientific">Hydrogenophaga atypica</name>
    <dbReference type="NCBI Taxonomy" id="249409"/>
    <lineage>
        <taxon>Bacteria</taxon>
        <taxon>Pseudomonadati</taxon>
        <taxon>Pseudomonadota</taxon>
        <taxon>Betaproteobacteria</taxon>
        <taxon>Burkholderiales</taxon>
        <taxon>Comamonadaceae</taxon>
        <taxon>Hydrogenophaga</taxon>
    </lineage>
</organism>
<dbReference type="PANTHER" id="PTHR33741">
    <property type="entry name" value="TRANSMEMBRANE PROTEIN DDB_G0269096-RELATED"/>
    <property type="match status" value="1"/>
</dbReference>
<dbReference type="CDD" id="cd04600">
    <property type="entry name" value="CBS_pair_HPP_assoc"/>
    <property type="match status" value="1"/>
</dbReference>
<gene>
    <name evidence="5" type="ORF">ACFQPB_21485</name>
</gene>
<dbReference type="Proteomes" id="UP001596501">
    <property type="component" value="Unassembled WGS sequence"/>
</dbReference>
<feature type="domain" description="CBS" evidence="4">
    <location>
        <begin position="316"/>
        <end position="372"/>
    </location>
</feature>
<dbReference type="SMART" id="SM00116">
    <property type="entry name" value="CBS"/>
    <property type="match status" value="2"/>
</dbReference>
<dbReference type="InterPro" id="IPR046342">
    <property type="entry name" value="CBS_dom_sf"/>
</dbReference>
<dbReference type="InterPro" id="IPR000644">
    <property type="entry name" value="CBS_dom"/>
</dbReference>
<dbReference type="RefSeq" id="WP_382227849.1">
    <property type="nucleotide sequence ID" value="NZ_JBHTCA010000032.1"/>
</dbReference>
<dbReference type="InterPro" id="IPR058581">
    <property type="entry name" value="TM_HPP"/>
</dbReference>
<feature type="region of interest" description="Disordered" evidence="2">
    <location>
        <begin position="178"/>
        <end position="197"/>
    </location>
</feature>
<name>A0ABW2QRX3_9BURK</name>
<feature type="transmembrane region" description="Helical" evidence="3">
    <location>
        <begin position="105"/>
        <end position="123"/>
    </location>
</feature>
<feature type="transmembrane region" description="Helical" evidence="3">
    <location>
        <begin position="144"/>
        <end position="167"/>
    </location>
</feature>
<keyword evidence="3" id="KW-0812">Transmembrane</keyword>
<evidence type="ECO:0000256" key="3">
    <source>
        <dbReference type="SAM" id="Phobius"/>
    </source>
</evidence>
<keyword evidence="6" id="KW-1185">Reference proteome</keyword>